<accession>A0A382Q1F3</accession>
<name>A0A382Q1F3_9ZZZZ</name>
<sequence>MDGIESCIAHIEARGYCVLERLLDPDSADRIEQCARSLMPQDVGYVKLEGSLNHI</sequence>
<dbReference type="EMBL" id="UINC01111029">
    <property type="protein sequence ID" value="SVC78937.1"/>
    <property type="molecule type" value="Genomic_DNA"/>
</dbReference>
<dbReference type="AlphaFoldDB" id="A0A382Q1F3"/>
<reference evidence="1" key="1">
    <citation type="submission" date="2018-05" db="EMBL/GenBank/DDBJ databases">
        <authorList>
            <person name="Lanie J.A."/>
            <person name="Ng W.-L."/>
            <person name="Kazmierczak K.M."/>
            <person name="Andrzejewski T.M."/>
            <person name="Davidsen T.M."/>
            <person name="Wayne K.J."/>
            <person name="Tettelin H."/>
            <person name="Glass J.I."/>
            <person name="Rusch D."/>
            <person name="Podicherti R."/>
            <person name="Tsui H.-C.T."/>
            <person name="Winkler M.E."/>
        </authorList>
    </citation>
    <scope>NUCLEOTIDE SEQUENCE</scope>
</reference>
<proteinExistence type="predicted"/>
<evidence type="ECO:0008006" key="2">
    <source>
        <dbReference type="Google" id="ProtNLM"/>
    </source>
</evidence>
<feature type="non-terminal residue" evidence="1">
    <location>
        <position position="55"/>
    </location>
</feature>
<evidence type="ECO:0000313" key="1">
    <source>
        <dbReference type="EMBL" id="SVC78937.1"/>
    </source>
</evidence>
<gene>
    <name evidence="1" type="ORF">METZ01_LOCUS331791</name>
</gene>
<protein>
    <recommendedName>
        <fullName evidence="2">Phytanoyl-CoA dioxygenase</fullName>
    </recommendedName>
</protein>
<organism evidence="1">
    <name type="scientific">marine metagenome</name>
    <dbReference type="NCBI Taxonomy" id="408172"/>
    <lineage>
        <taxon>unclassified sequences</taxon>
        <taxon>metagenomes</taxon>
        <taxon>ecological metagenomes</taxon>
    </lineage>
</organism>